<gene>
    <name evidence="1" type="ORF">H5410_037024</name>
</gene>
<organism evidence="1 2">
    <name type="scientific">Solanum commersonii</name>
    <name type="common">Commerson's wild potato</name>
    <name type="synonym">Commerson's nightshade</name>
    <dbReference type="NCBI Taxonomy" id="4109"/>
    <lineage>
        <taxon>Eukaryota</taxon>
        <taxon>Viridiplantae</taxon>
        <taxon>Streptophyta</taxon>
        <taxon>Embryophyta</taxon>
        <taxon>Tracheophyta</taxon>
        <taxon>Spermatophyta</taxon>
        <taxon>Magnoliopsida</taxon>
        <taxon>eudicotyledons</taxon>
        <taxon>Gunneridae</taxon>
        <taxon>Pentapetalae</taxon>
        <taxon>asterids</taxon>
        <taxon>lamiids</taxon>
        <taxon>Solanales</taxon>
        <taxon>Solanaceae</taxon>
        <taxon>Solanoideae</taxon>
        <taxon>Solaneae</taxon>
        <taxon>Solanum</taxon>
    </lineage>
</organism>
<proteinExistence type="predicted"/>
<dbReference type="Proteomes" id="UP000824120">
    <property type="component" value="Chromosome 7"/>
</dbReference>
<sequence>MYTQDSTYSCTDQLCTQRVKLCLTVTKESQAHYTCFKCRFKLNKGIQMPSHKRMIPFSHTMVCPYFPIDNCFRSLKIKKAFSRHVMGLSAK</sequence>
<reference evidence="1 2" key="1">
    <citation type="submission" date="2020-09" db="EMBL/GenBank/DDBJ databases">
        <title>De no assembly of potato wild relative species, Solanum commersonii.</title>
        <authorList>
            <person name="Cho K."/>
        </authorList>
    </citation>
    <scope>NUCLEOTIDE SEQUENCE [LARGE SCALE GENOMIC DNA]</scope>
    <source>
        <strain evidence="1">LZ3.2</strain>
        <tissue evidence="1">Leaf</tissue>
    </source>
</reference>
<feature type="non-terminal residue" evidence="1">
    <location>
        <position position="91"/>
    </location>
</feature>
<protein>
    <submittedName>
        <fullName evidence="1">Uncharacterized protein</fullName>
    </submittedName>
</protein>
<evidence type="ECO:0000313" key="1">
    <source>
        <dbReference type="EMBL" id="KAG5595792.1"/>
    </source>
</evidence>
<name>A0A9J5Y8B7_SOLCO</name>
<keyword evidence="2" id="KW-1185">Reference proteome</keyword>
<comment type="caution">
    <text evidence="1">The sequence shown here is derived from an EMBL/GenBank/DDBJ whole genome shotgun (WGS) entry which is preliminary data.</text>
</comment>
<dbReference type="AlphaFoldDB" id="A0A9J5Y8B7"/>
<dbReference type="EMBL" id="JACXVP010000007">
    <property type="protein sequence ID" value="KAG5595792.1"/>
    <property type="molecule type" value="Genomic_DNA"/>
</dbReference>
<accession>A0A9J5Y8B7</accession>
<evidence type="ECO:0000313" key="2">
    <source>
        <dbReference type="Proteomes" id="UP000824120"/>
    </source>
</evidence>